<evidence type="ECO:0000313" key="2">
    <source>
        <dbReference type="EMBL" id="MPC92385.1"/>
    </source>
</evidence>
<keyword evidence="1" id="KW-0732">Signal</keyword>
<dbReference type="EMBL" id="VSRR010091091">
    <property type="protein sequence ID" value="MPC92385.1"/>
    <property type="molecule type" value="Genomic_DNA"/>
</dbReference>
<evidence type="ECO:0000256" key="1">
    <source>
        <dbReference type="SAM" id="SignalP"/>
    </source>
</evidence>
<evidence type="ECO:0000313" key="3">
    <source>
        <dbReference type="Proteomes" id="UP000324222"/>
    </source>
</evidence>
<name>A0A5B7JCK3_PORTR</name>
<dbReference type="AlphaFoldDB" id="A0A5B7JCK3"/>
<dbReference type="Proteomes" id="UP000324222">
    <property type="component" value="Unassembled WGS sequence"/>
</dbReference>
<organism evidence="2 3">
    <name type="scientific">Portunus trituberculatus</name>
    <name type="common">Swimming crab</name>
    <name type="synonym">Neptunus trituberculatus</name>
    <dbReference type="NCBI Taxonomy" id="210409"/>
    <lineage>
        <taxon>Eukaryota</taxon>
        <taxon>Metazoa</taxon>
        <taxon>Ecdysozoa</taxon>
        <taxon>Arthropoda</taxon>
        <taxon>Crustacea</taxon>
        <taxon>Multicrustacea</taxon>
        <taxon>Malacostraca</taxon>
        <taxon>Eumalacostraca</taxon>
        <taxon>Eucarida</taxon>
        <taxon>Decapoda</taxon>
        <taxon>Pleocyemata</taxon>
        <taxon>Brachyura</taxon>
        <taxon>Eubrachyura</taxon>
        <taxon>Portunoidea</taxon>
        <taxon>Portunidae</taxon>
        <taxon>Portuninae</taxon>
        <taxon>Portunus</taxon>
    </lineage>
</organism>
<accession>A0A5B7JCK3</accession>
<comment type="caution">
    <text evidence="2">The sequence shown here is derived from an EMBL/GenBank/DDBJ whole genome shotgun (WGS) entry which is preliminary data.</text>
</comment>
<reference evidence="2 3" key="1">
    <citation type="submission" date="2019-05" db="EMBL/GenBank/DDBJ databases">
        <title>Another draft genome of Portunus trituberculatus and its Hox gene families provides insights of decapod evolution.</title>
        <authorList>
            <person name="Jeong J.-H."/>
            <person name="Song I."/>
            <person name="Kim S."/>
            <person name="Choi T."/>
            <person name="Kim D."/>
            <person name="Ryu S."/>
            <person name="Kim W."/>
        </authorList>
    </citation>
    <scope>NUCLEOTIDE SEQUENCE [LARGE SCALE GENOMIC DNA]</scope>
    <source>
        <tissue evidence="2">Muscle</tissue>
    </source>
</reference>
<gene>
    <name evidence="2" type="ORF">E2C01_087473</name>
</gene>
<feature type="chain" id="PRO_5022709950" evidence="1">
    <location>
        <begin position="26"/>
        <end position="72"/>
    </location>
</feature>
<sequence length="72" mass="7213">MAAGCRLVSPAVLVAVGVCVLYVSPQSLLASGGQHVPASVTIVVKRWVWDGAVGGGGGVPQWLPGEVMSGVE</sequence>
<protein>
    <submittedName>
        <fullName evidence="2">Uncharacterized protein</fullName>
    </submittedName>
</protein>
<feature type="signal peptide" evidence="1">
    <location>
        <begin position="1"/>
        <end position="25"/>
    </location>
</feature>
<proteinExistence type="predicted"/>
<keyword evidence="3" id="KW-1185">Reference proteome</keyword>